<dbReference type="InterPro" id="IPR036259">
    <property type="entry name" value="MFS_trans_sf"/>
</dbReference>
<dbReference type="KEGG" id="slom:PXH66_19555"/>
<evidence type="ECO:0000313" key="7">
    <source>
        <dbReference type="EMBL" id="WED64543.1"/>
    </source>
</evidence>
<dbReference type="EMBL" id="CP119075">
    <property type="protein sequence ID" value="WED64543.1"/>
    <property type="molecule type" value="Genomic_DNA"/>
</dbReference>
<evidence type="ECO:0000256" key="3">
    <source>
        <dbReference type="ARBA" id="ARBA00022692"/>
    </source>
</evidence>
<feature type="transmembrane region" description="Helical" evidence="6">
    <location>
        <begin position="356"/>
        <end position="379"/>
    </location>
</feature>
<dbReference type="InterPro" id="IPR011701">
    <property type="entry name" value="MFS"/>
</dbReference>
<reference evidence="7" key="1">
    <citation type="submission" date="2023-03" db="EMBL/GenBank/DDBJ databases">
        <title>Lomoglobus Profundus gen. nov., sp. nov., a novel member of the phylum Verrucomicrobia, isolated from deep-marine sediment of South China Sea.</title>
        <authorList>
            <person name="Ahmad T."/>
            <person name="Ishaq S.E."/>
            <person name="Wang F."/>
        </authorList>
    </citation>
    <scope>NUCLEOTIDE SEQUENCE</scope>
    <source>
        <strain evidence="7">LMO-M01</strain>
    </source>
</reference>
<feature type="transmembrane region" description="Helical" evidence="6">
    <location>
        <begin position="178"/>
        <end position="197"/>
    </location>
</feature>
<feature type="transmembrane region" description="Helical" evidence="6">
    <location>
        <begin position="152"/>
        <end position="172"/>
    </location>
</feature>
<dbReference type="AlphaFoldDB" id="A0AAE9ZZV0"/>
<evidence type="ECO:0000256" key="2">
    <source>
        <dbReference type="ARBA" id="ARBA00022448"/>
    </source>
</evidence>
<keyword evidence="5 6" id="KW-0472">Membrane</keyword>
<name>A0AAE9ZZV0_9BACT</name>
<dbReference type="GO" id="GO:0022857">
    <property type="term" value="F:transmembrane transporter activity"/>
    <property type="evidence" value="ECO:0007669"/>
    <property type="project" value="InterPro"/>
</dbReference>
<feature type="transmembrane region" description="Helical" evidence="6">
    <location>
        <begin position="385"/>
        <end position="404"/>
    </location>
</feature>
<feature type="transmembrane region" description="Helical" evidence="6">
    <location>
        <begin position="88"/>
        <end position="107"/>
    </location>
</feature>
<evidence type="ECO:0000256" key="4">
    <source>
        <dbReference type="ARBA" id="ARBA00022989"/>
    </source>
</evidence>
<dbReference type="SUPFAM" id="SSF103473">
    <property type="entry name" value="MFS general substrate transporter"/>
    <property type="match status" value="1"/>
</dbReference>
<protein>
    <submittedName>
        <fullName evidence="7">MFS transporter</fullName>
    </submittedName>
</protein>
<dbReference type="PANTHER" id="PTHR12778:SF10">
    <property type="entry name" value="MAJOR FACILITATOR SUPERFAMILY DOMAIN-CONTAINING PROTEIN 3"/>
    <property type="match status" value="1"/>
</dbReference>
<keyword evidence="4 6" id="KW-1133">Transmembrane helix</keyword>
<comment type="subcellular location">
    <subcellularLocation>
        <location evidence="1">Membrane</location>
        <topology evidence="1">Multi-pass membrane protein</topology>
    </subcellularLocation>
</comment>
<evidence type="ECO:0000256" key="1">
    <source>
        <dbReference type="ARBA" id="ARBA00004141"/>
    </source>
</evidence>
<proteinExistence type="predicted"/>
<keyword evidence="3 6" id="KW-0812">Transmembrane</keyword>
<evidence type="ECO:0000313" key="8">
    <source>
        <dbReference type="Proteomes" id="UP001218638"/>
    </source>
</evidence>
<keyword evidence="8" id="KW-1185">Reference proteome</keyword>
<sequence>MSLPASIEISSAQPARRGSHLVFGLLYFSEGAPIGFLWWAMPTLLRAEGVAIERITALTAALVLPWTLKFLWAPLVDAWRGPRWGFRHWAAGAQIGMGLALLPLVFIDPAEAFGWWFFLLLTHAVFAATQDVAIDALAVVAVEPHERGRLNAAMQVGMLAGRSVLGGGAIVLASRGGWPLVMGALIAAVWISLVVLLTQVDEPGRDETEPKRKFGRTLRAVLSRRTTWFGLGFALLAGAGFEATGALAGPLLVDLGVPTETTGWFFALPVVAAMAIGGIVGGRWADRGPRPRRVGQALIGLSAAVMAVGLAIHLGAAGTTVMLWLGMVYLGIGCFTASSYALFMDLTDRRLGATQFSTFMAATNGCEAWAAGTAGYAVASLGYGPALMVMAVVGLAGLWFLRAVTQPVSDEMRAG</sequence>
<dbReference type="RefSeq" id="WP_330930825.1">
    <property type="nucleotide sequence ID" value="NZ_CP119075.1"/>
</dbReference>
<evidence type="ECO:0000256" key="5">
    <source>
        <dbReference type="ARBA" id="ARBA00023136"/>
    </source>
</evidence>
<feature type="transmembrane region" description="Helical" evidence="6">
    <location>
        <begin position="113"/>
        <end position="140"/>
    </location>
</feature>
<dbReference type="Proteomes" id="UP001218638">
    <property type="component" value="Chromosome"/>
</dbReference>
<feature type="transmembrane region" description="Helical" evidence="6">
    <location>
        <begin position="228"/>
        <end position="252"/>
    </location>
</feature>
<dbReference type="PANTHER" id="PTHR12778">
    <property type="entry name" value="SOLUTE CARRIER FAMILY 33 ACETYL-COA TRANSPORTER -RELATED"/>
    <property type="match status" value="1"/>
</dbReference>
<dbReference type="InterPro" id="IPR004752">
    <property type="entry name" value="AmpG_permease/AT-1"/>
</dbReference>
<feature type="transmembrane region" description="Helical" evidence="6">
    <location>
        <begin position="21"/>
        <end position="40"/>
    </location>
</feature>
<organism evidence="7 8">
    <name type="scientific">Synoicihabitans lomoniglobus</name>
    <dbReference type="NCBI Taxonomy" id="2909285"/>
    <lineage>
        <taxon>Bacteria</taxon>
        <taxon>Pseudomonadati</taxon>
        <taxon>Verrucomicrobiota</taxon>
        <taxon>Opitutia</taxon>
        <taxon>Opitutales</taxon>
        <taxon>Opitutaceae</taxon>
        <taxon>Synoicihabitans</taxon>
    </lineage>
</organism>
<accession>A0AAE9ZZV0</accession>
<feature type="transmembrane region" description="Helical" evidence="6">
    <location>
        <begin position="322"/>
        <end position="344"/>
    </location>
</feature>
<dbReference type="Gene3D" id="1.20.1250.20">
    <property type="entry name" value="MFS general substrate transporter like domains"/>
    <property type="match status" value="1"/>
</dbReference>
<dbReference type="Pfam" id="PF07690">
    <property type="entry name" value="MFS_1"/>
    <property type="match status" value="1"/>
</dbReference>
<keyword evidence="2" id="KW-0813">Transport</keyword>
<feature type="transmembrane region" description="Helical" evidence="6">
    <location>
        <begin position="264"/>
        <end position="285"/>
    </location>
</feature>
<feature type="transmembrane region" description="Helical" evidence="6">
    <location>
        <begin position="297"/>
        <end position="316"/>
    </location>
</feature>
<feature type="transmembrane region" description="Helical" evidence="6">
    <location>
        <begin position="55"/>
        <end position="76"/>
    </location>
</feature>
<gene>
    <name evidence="7" type="ORF">PXH66_19555</name>
</gene>
<dbReference type="GO" id="GO:0016020">
    <property type="term" value="C:membrane"/>
    <property type="evidence" value="ECO:0007669"/>
    <property type="project" value="UniProtKB-SubCell"/>
</dbReference>
<evidence type="ECO:0000256" key="6">
    <source>
        <dbReference type="SAM" id="Phobius"/>
    </source>
</evidence>